<proteinExistence type="predicted"/>
<gene>
    <name evidence="1" type="ORF">RDV84_09470</name>
</gene>
<accession>A0ABY9PF46</accession>
<organism evidence="1 2">
    <name type="scientific">Lysobacter yananisis</name>
    <dbReference type="NCBI Taxonomy" id="1003114"/>
    <lineage>
        <taxon>Bacteria</taxon>
        <taxon>Pseudomonadati</taxon>
        <taxon>Pseudomonadota</taxon>
        <taxon>Gammaproteobacteria</taxon>
        <taxon>Lysobacterales</taxon>
        <taxon>Lysobacteraceae</taxon>
        <taxon>Lysobacter</taxon>
    </lineage>
</organism>
<protein>
    <submittedName>
        <fullName evidence="1">Uncharacterized protein</fullName>
    </submittedName>
</protein>
<reference evidence="1 2" key="1">
    <citation type="submission" date="2023-08" db="EMBL/GenBank/DDBJ databases">
        <title>The whole genome sequence of Lysobacter yananisis.</title>
        <authorList>
            <person name="Sun H."/>
        </authorList>
    </citation>
    <scope>NUCLEOTIDE SEQUENCE [LARGE SCALE GENOMIC DNA]</scope>
    <source>
        <strain evidence="1 2">SNNU513</strain>
    </source>
</reference>
<name>A0ABY9PF46_9GAMM</name>
<dbReference type="RefSeq" id="WP_309153207.1">
    <property type="nucleotide sequence ID" value="NZ_CP133568.1"/>
</dbReference>
<keyword evidence="2" id="KW-1185">Reference proteome</keyword>
<evidence type="ECO:0000313" key="1">
    <source>
        <dbReference type="EMBL" id="WMT05053.1"/>
    </source>
</evidence>
<dbReference type="EMBL" id="CP133568">
    <property type="protein sequence ID" value="WMT05053.1"/>
    <property type="molecule type" value="Genomic_DNA"/>
</dbReference>
<sequence>MASANTFKPSSLAEHPDLTPAAVSRKFLKYLSSLQGVSDLSPADVARELGIPLKRTASGGYAFRIAIPDSGWSYGVDFLESAGLKRKTFSLDFANDQRGRDVGPVCELGLNDALAELRHAGYEGGPEFGEIGQLQNYSLSRGEVNIIIREWTMAAPDGGTATKTCLESISVHGAD</sequence>
<evidence type="ECO:0000313" key="2">
    <source>
        <dbReference type="Proteomes" id="UP001229313"/>
    </source>
</evidence>
<dbReference type="Proteomes" id="UP001229313">
    <property type="component" value="Chromosome"/>
</dbReference>